<reference evidence="11 12" key="1">
    <citation type="journal article" date="2011" name="J. Bacteriol.">
        <title>Genome sequence of the obligate intracellular animal pathogen Chlamydia pecorum E58.</title>
        <authorList>
            <person name="Mojica S."/>
            <person name="Huot Creasy H."/>
            <person name="Daugherty S."/>
            <person name="Read T.D."/>
            <person name="Kim T."/>
            <person name="Kaltenboeck B."/>
            <person name="Bavoil P."/>
            <person name="Myers G.S."/>
        </authorList>
    </citation>
    <scope>NUCLEOTIDE SEQUENCE [LARGE SCALE GENOMIC DNA]</scope>
    <source>
        <strain evidence="11 12">E58</strain>
    </source>
</reference>
<feature type="binding site" evidence="8">
    <location>
        <position position="278"/>
    </location>
    <ligand>
        <name>shikimate</name>
        <dbReference type="ChEBI" id="CHEBI:36208"/>
    </ligand>
</feature>
<evidence type="ECO:0000256" key="7">
    <source>
        <dbReference type="ARBA" id="ARBA00049442"/>
    </source>
</evidence>
<dbReference type="SUPFAM" id="SSF51569">
    <property type="entry name" value="Aldolase"/>
    <property type="match status" value="1"/>
</dbReference>
<comment type="caution">
    <text evidence="8">Lacks conserved residue(s) required for the propagation of feature annotation.</text>
</comment>
<dbReference type="HAMAP" id="MF_00222">
    <property type="entry name" value="Shikimate_DH_AroE"/>
    <property type="match status" value="1"/>
</dbReference>
<dbReference type="InterPro" id="IPR013708">
    <property type="entry name" value="Shikimate_DH-bd_N"/>
</dbReference>
<feature type="binding site" evidence="8">
    <location>
        <begin position="231"/>
        <end position="233"/>
    </location>
    <ligand>
        <name>shikimate</name>
        <dbReference type="ChEBI" id="CHEBI:36208"/>
    </ligand>
</feature>
<dbReference type="EC" id="1.1.1.25" evidence="2 8"/>
<dbReference type="RefSeq" id="WP_013713098.1">
    <property type="nucleotide sequence ID" value="NC_015408.1"/>
</dbReference>
<dbReference type="GO" id="GO:0009073">
    <property type="term" value="P:aromatic amino acid family biosynthetic process"/>
    <property type="evidence" value="ECO:0007669"/>
    <property type="project" value="UniProtKB-KW"/>
</dbReference>
<evidence type="ECO:0000259" key="10">
    <source>
        <dbReference type="Pfam" id="PF08501"/>
    </source>
</evidence>
<evidence type="ECO:0000256" key="2">
    <source>
        <dbReference type="ARBA" id="ARBA00012962"/>
    </source>
</evidence>
<dbReference type="Gene3D" id="3.20.20.70">
    <property type="entry name" value="Aldolase class I"/>
    <property type="match status" value="1"/>
</dbReference>
<dbReference type="InterPro" id="IPR011342">
    <property type="entry name" value="Shikimate_DH"/>
</dbReference>
<organism evidence="11 12">
    <name type="scientific">Chlamydia pecorum (strain ATCC VR-628 / DSM 29919 / E58)</name>
    <name type="common">Chlamydophila pecorum</name>
    <dbReference type="NCBI Taxonomy" id="331635"/>
    <lineage>
        <taxon>Bacteria</taxon>
        <taxon>Pseudomonadati</taxon>
        <taxon>Chlamydiota</taxon>
        <taxon>Chlamydiia</taxon>
        <taxon>Chlamydiales</taxon>
        <taxon>Chlamydiaceae</taxon>
        <taxon>Chlamydia/Chlamydophila group</taxon>
        <taxon>Chlamydia</taxon>
    </lineage>
</organism>
<dbReference type="Proteomes" id="UP000008305">
    <property type="component" value="Chromosome"/>
</dbReference>
<accession>A0AA34RE17</accession>
<dbReference type="Pfam" id="PF08501">
    <property type="entry name" value="Shikimate_dh_N"/>
    <property type="match status" value="1"/>
</dbReference>
<dbReference type="NCBIfam" id="NF006802">
    <property type="entry name" value="PRK09310.1"/>
    <property type="match status" value="1"/>
</dbReference>
<evidence type="ECO:0000259" key="9">
    <source>
        <dbReference type="Pfam" id="PF01488"/>
    </source>
</evidence>
<dbReference type="InterPro" id="IPR036291">
    <property type="entry name" value="NAD(P)-bd_dom_sf"/>
</dbReference>
<evidence type="ECO:0000313" key="11">
    <source>
        <dbReference type="EMBL" id="AEB42020.1"/>
    </source>
</evidence>
<evidence type="ECO:0000256" key="6">
    <source>
        <dbReference type="ARBA" id="ARBA00023141"/>
    </source>
</evidence>
<dbReference type="EMBL" id="CP002608">
    <property type="protein sequence ID" value="AEB42020.1"/>
    <property type="molecule type" value="Genomic_DNA"/>
</dbReference>
<evidence type="ECO:0000256" key="3">
    <source>
        <dbReference type="ARBA" id="ARBA00022605"/>
    </source>
</evidence>
<feature type="binding site" evidence="8">
    <location>
        <position position="417"/>
    </location>
    <ligand>
        <name>NADP(+)</name>
        <dbReference type="ChEBI" id="CHEBI:58349"/>
    </ligand>
</feature>
<dbReference type="InterPro" id="IPR006151">
    <property type="entry name" value="Shikm_DH/Glu-tRNA_Rdtase"/>
</dbReference>
<comment type="function">
    <text evidence="8">Involved in the biosynthesis of the chorismate, which leads to the biosynthesis of aromatic amino acids. Catalyzes the reversible NADPH linked reduction of 3-dehydroshikimate (DHSA) to yield shikimate (SA).</text>
</comment>
<evidence type="ECO:0000313" key="12">
    <source>
        <dbReference type="Proteomes" id="UP000008305"/>
    </source>
</evidence>
<feature type="binding site" evidence="8">
    <location>
        <begin position="342"/>
        <end position="346"/>
    </location>
    <ligand>
        <name>NADP(+)</name>
        <dbReference type="ChEBI" id="CHEBI:58349"/>
    </ligand>
</feature>
<dbReference type="NCBIfam" id="TIGR00507">
    <property type="entry name" value="aroE"/>
    <property type="match status" value="1"/>
</dbReference>
<dbReference type="Gene3D" id="3.40.50.720">
    <property type="entry name" value="NAD(P)-binding Rossmann-like Domain"/>
    <property type="match status" value="1"/>
</dbReference>
<dbReference type="GO" id="GO:0009423">
    <property type="term" value="P:chorismate biosynthetic process"/>
    <property type="evidence" value="ECO:0007669"/>
    <property type="project" value="UniProtKB-UniRule"/>
</dbReference>
<protein>
    <recommendedName>
        <fullName evidence="2 8">Shikimate dehydrogenase (NADP(+))</fullName>
        <shortName evidence="8">SDH</shortName>
        <ecNumber evidence="2 8">1.1.1.25</ecNumber>
    </recommendedName>
</protein>
<feature type="binding site" evidence="8">
    <location>
        <position position="447"/>
    </location>
    <ligand>
        <name>shikimate</name>
        <dbReference type="ChEBI" id="CHEBI:36208"/>
    </ligand>
</feature>
<feature type="binding site" evidence="8">
    <location>
        <position position="440"/>
    </location>
    <ligand>
        <name>NADP(+)</name>
        <dbReference type="ChEBI" id="CHEBI:58349"/>
    </ligand>
</feature>
<dbReference type="InterPro" id="IPR046346">
    <property type="entry name" value="Aminoacid_DH-like_N_sf"/>
</dbReference>
<dbReference type="InterPro" id="IPR022893">
    <property type="entry name" value="Shikimate_DH_fam"/>
</dbReference>
<evidence type="ECO:0000256" key="1">
    <source>
        <dbReference type="ARBA" id="ARBA00004871"/>
    </source>
</evidence>
<feature type="binding site" evidence="8">
    <location>
        <position position="318"/>
    </location>
    <ligand>
        <name>shikimate</name>
        <dbReference type="ChEBI" id="CHEBI:36208"/>
    </ligand>
</feature>
<comment type="subunit">
    <text evidence="8">Homodimer.</text>
</comment>
<dbReference type="Pfam" id="PF01488">
    <property type="entry name" value="Shikimate_DH"/>
    <property type="match status" value="1"/>
</dbReference>
<dbReference type="Gene3D" id="3.40.50.10860">
    <property type="entry name" value="Leucine Dehydrogenase, chain A, domain 1"/>
    <property type="match status" value="1"/>
</dbReference>
<feature type="active site" description="Proton acceptor" evidence="8">
    <location>
        <position position="282"/>
    </location>
</feature>
<gene>
    <name evidence="8 11" type="primary">aroE</name>
    <name evidence="11" type="ordered locus">G5S_1107</name>
</gene>
<dbReference type="CDD" id="cd00502">
    <property type="entry name" value="DHQase_I"/>
    <property type="match status" value="1"/>
</dbReference>
<keyword evidence="12" id="KW-1185">Reference proteome</keyword>
<keyword evidence="6 8" id="KW-0057">Aromatic amino acid biosynthesis</keyword>
<evidence type="ECO:0000256" key="4">
    <source>
        <dbReference type="ARBA" id="ARBA00022857"/>
    </source>
</evidence>
<dbReference type="GO" id="GO:0003855">
    <property type="term" value="F:3-dehydroquinate dehydratase activity"/>
    <property type="evidence" value="ECO:0007669"/>
    <property type="project" value="InterPro"/>
</dbReference>
<dbReference type="SUPFAM" id="SSF53223">
    <property type="entry name" value="Aminoacid dehydrogenase-like, N-terminal domain"/>
    <property type="match status" value="1"/>
</dbReference>
<dbReference type="KEGG" id="cpm:G5S_1107"/>
<dbReference type="GO" id="GO:0008652">
    <property type="term" value="P:amino acid biosynthetic process"/>
    <property type="evidence" value="ECO:0007669"/>
    <property type="project" value="UniProtKB-KW"/>
</dbReference>
<dbReference type="AlphaFoldDB" id="A0AA34RE17"/>
<dbReference type="SUPFAM" id="SSF51735">
    <property type="entry name" value="NAD(P)-binding Rossmann-fold domains"/>
    <property type="match status" value="1"/>
</dbReference>
<dbReference type="PANTHER" id="PTHR21089:SF1">
    <property type="entry name" value="BIFUNCTIONAL 3-DEHYDROQUINATE DEHYDRATASE_SHIKIMATE DEHYDROGENASE, CHLOROPLASTIC"/>
    <property type="match status" value="1"/>
</dbReference>
<dbReference type="InterPro" id="IPR001381">
    <property type="entry name" value="DHquinase_I"/>
</dbReference>
<dbReference type="GO" id="GO:0050661">
    <property type="term" value="F:NADP binding"/>
    <property type="evidence" value="ECO:0007669"/>
    <property type="project" value="InterPro"/>
</dbReference>
<dbReference type="InterPro" id="IPR013785">
    <property type="entry name" value="Aldolase_TIM"/>
</dbReference>
<feature type="binding site" evidence="8">
    <location>
        <position position="303"/>
    </location>
    <ligand>
        <name>shikimate</name>
        <dbReference type="ChEBI" id="CHEBI:36208"/>
    </ligand>
</feature>
<comment type="pathway">
    <text evidence="1 8">Metabolic intermediate biosynthesis; chorismate biosynthesis; chorismate from D-erythrose 4-phosphate and phosphoenolpyruvate: step 4/7.</text>
</comment>
<comment type="catalytic activity">
    <reaction evidence="7 8">
        <text>shikimate + NADP(+) = 3-dehydroshikimate + NADPH + H(+)</text>
        <dbReference type="Rhea" id="RHEA:17737"/>
        <dbReference type="ChEBI" id="CHEBI:15378"/>
        <dbReference type="ChEBI" id="CHEBI:16630"/>
        <dbReference type="ChEBI" id="CHEBI:36208"/>
        <dbReference type="ChEBI" id="CHEBI:57783"/>
        <dbReference type="ChEBI" id="CHEBI:58349"/>
        <dbReference type="EC" id="1.1.1.25"/>
    </reaction>
</comment>
<feature type="domain" description="Shikimate dehydrogenase substrate binding N-terminal" evidence="10">
    <location>
        <begin position="223"/>
        <end position="305"/>
    </location>
</feature>
<dbReference type="PANTHER" id="PTHR21089">
    <property type="entry name" value="SHIKIMATE DEHYDROGENASE"/>
    <property type="match status" value="1"/>
</dbReference>
<evidence type="ECO:0000256" key="5">
    <source>
        <dbReference type="ARBA" id="ARBA00023002"/>
    </source>
</evidence>
<proteinExistence type="inferred from homology"/>
<dbReference type="GO" id="GO:0004764">
    <property type="term" value="F:shikimate 3-dehydrogenase (NADP+) activity"/>
    <property type="evidence" value="ECO:0007669"/>
    <property type="project" value="UniProtKB-UniRule"/>
</dbReference>
<keyword evidence="4 8" id="KW-0521">NADP</keyword>
<evidence type="ECO:0000256" key="8">
    <source>
        <dbReference type="HAMAP-Rule" id="MF_00222"/>
    </source>
</evidence>
<keyword evidence="11" id="KW-0456">Lyase</keyword>
<sequence length="480" mass="53408">MNALLCATINGPTFSQAKQQILDSLPFVDSIELRVDSLSTLSPSALSFLLAMAKAPILTYKKPQGLSSSAWVEKILSLAALSPTYLDVDIQFPQDALRKIRLSYPDIKIILSHHTETYEDPHHIYHKMHSTPAHYYKIVTYSETPLQTLRFVHAARSLPPQATALCLGEHSLASRVLSPLMGNAMNYAAGRHASPAAPGQPHLDDLLAYNYKNLSQEAEIYALIGNPVDRSPSHITHNKFFSKLLIKASYIKIPLSPEQLTEFFIILRTLPFRGLSVTMPLKVPVMDYMDILDPSAQLCGAVNTILFHEDVLYGYNTDGQGAFNLLVRKGVAIKNKHVAILGAGGAARSLAVTLAHHGAYIHIFNRTFQNAESLAKLCNGTAHPLKDLRGFASDLLINTLPPEIGFPWEFPPIILDINTFPKNTPYLLKAQQLGVRVFHGYEMFIEQALLQFSLWFPELSSQHLQLFRENVESLMHALDP</sequence>
<feature type="domain" description="Quinate/shikimate 5-dehydrogenase/glutamyl-tRNA reductase" evidence="9">
    <location>
        <begin position="332"/>
        <end position="390"/>
    </location>
</feature>
<dbReference type="GO" id="GO:0019632">
    <property type="term" value="P:shikimate metabolic process"/>
    <property type="evidence" value="ECO:0007669"/>
    <property type="project" value="InterPro"/>
</dbReference>
<keyword evidence="3 8" id="KW-0028">Amino-acid biosynthesis</keyword>
<dbReference type="Pfam" id="PF01487">
    <property type="entry name" value="DHquinase_I"/>
    <property type="match status" value="1"/>
</dbReference>
<comment type="similarity">
    <text evidence="8">Belongs to the shikimate dehydrogenase family.</text>
</comment>
<name>A0AA34RE17_CHLPE</name>
<dbReference type="CDD" id="cd01065">
    <property type="entry name" value="NAD_bind_Shikimate_DH"/>
    <property type="match status" value="1"/>
</dbReference>
<keyword evidence="5 8" id="KW-0560">Oxidoreductase</keyword>